<keyword evidence="7" id="KW-0508">mRNA splicing</keyword>
<dbReference type="AlphaFoldDB" id="A0A8B9XCM5"/>
<dbReference type="GO" id="GO:0008380">
    <property type="term" value="P:RNA splicing"/>
    <property type="evidence" value="ECO:0007669"/>
    <property type="project" value="UniProtKB-KW"/>
</dbReference>
<dbReference type="GO" id="GO:0006397">
    <property type="term" value="P:mRNA processing"/>
    <property type="evidence" value="ECO:0007669"/>
    <property type="project" value="UniProtKB-KW"/>
</dbReference>
<dbReference type="GeneTree" id="ENSGT00390000011846"/>
<keyword evidence="6" id="KW-0747">Spliceosome</keyword>
<dbReference type="Pfam" id="PF15264">
    <property type="entry name" value="TSSC4"/>
    <property type="match status" value="1"/>
</dbReference>
<keyword evidence="4" id="KW-0963">Cytoplasm</keyword>
<evidence type="ECO:0000256" key="5">
    <source>
        <dbReference type="ARBA" id="ARBA00022664"/>
    </source>
</evidence>
<reference evidence="12" key="1">
    <citation type="submission" date="2019-05" db="EMBL/GenBank/DDBJ databases">
        <authorList>
            <person name="Zhang S."/>
            <person name="Liu J."/>
        </authorList>
    </citation>
    <scope>NUCLEOTIDE SEQUENCE [LARGE SCALE GENOMIC DNA]</scope>
</reference>
<evidence type="ECO:0000313" key="13">
    <source>
        <dbReference type="Proteomes" id="UP000694520"/>
    </source>
</evidence>
<keyword evidence="5" id="KW-0507">mRNA processing</keyword>
<evidence type="ECO:0000256" key="7">
    <source>
        <dbReference type="ARBA" id="ARBA00023187"/>
    </source>
</evidence>
<dbReference type="GO" id="GO:0005681">
    <property type="term" value="C:spliceosomal complex"/>
    <property type="evidence" value="ECO:0007669"/>
    <property type="project" value="UniProtKB-KW"/>
</dbReference>
<protein>
    <recommendedName>
        <fullName evidence="9">U5 small nuclear ribonucleoprotein TSSC4</fullName>
    </recommendedName>
</protein>
<evidence type="ECO:0000256" key="6">
    <source>
        <dbReference type="ARBA" id="ARBA00022728"/>
    </source>
</evidence>
<evidence type="ECO:0000256" key="9">
    <source>
        <dbReference type="ARBA" id="ARBA00035304"/>
    </source>
</evidence>
<evidence type="ECO:0000256" key="11">
    <source>
        <dbReference type="SAM" id="MobiDB-lite"/>
    </source>
</evidence>
<dbReference type="PANTHER" id="PTHR13445:SF3">
    <property type="entry name" value="U5 SMALL NUCLEAR RIBONUCLEOPROTEIN TSSC4"/>
    <property type="match status" value="1"/>
</dbReference>
<dbReference type="Proteomes" id="UP000694520">
    <property type="component" value="Chromosome 29"/>
</dbReference>
<comment type="function">
    <text evidence="10">Protein associated with the U5 snRNP, during its maturation and its post-splicing recycling and which is required for spliceosomal tri-snRNP complex assembly in the nucleus. Has a molecular sequestering activity and transiently hinders SNRNP200 binding sites for constitutive splicing factors that intervene later during the assembly of the spliceosome and splicing. Together with its molecular sequestering activity, may also function as a molecular adapter and placeholder, coordinating the assembly of the U5 snRNP and its association with the U4/U6 di-snRNP.</text>
</comment>
<evidence type="ECO:0000256" key="4">
    <source>
        <dbReference type="ARBA" id="ARBA00022490"/>
    </source>
</evidence>
<evidence type="ECO:0000256" key="1">
    <source>
        <dbReference type="ARBA" id="ARBA00004123"/>
    </source>
</evidence>
<comment type="similarity">
    <text evidence="3">Belongs to the TSSC4 family.</text>
</comment>
<dbReference type="Ensembl" id="ENSBGRT00000022596.1">
    <property type="protein sequence ID" value="ENSBGRP00000019515.1"/>
    <property type="gene ID" value="ENSBGRG00000012314.1"/>
</dbReference>
<dbReference type="PANTHER" id="PTHR13445">
    <property type="entry name" value="TUMOR SUPPRESSING SUBTRANSFERABLE CANDIDATE 4 TSSC4"/>
    <property type="match status" value="1"/>
</dbReference>
<feature type="region of interest" description="Disordered" evidence="11">
    <location>
        <begin position="248"/>
        <end position="304"/>
    </location>
</feature>
<dbReference type="InterPro" id="IPR029338">
    <property type="entry name" value="TSSC4"/>
</dbReference>
<evidence type="ECO:0000313" key="12">
    <source>
        <dbReference type="Ensembl" id="ENSBGRP00000019515.1"/>
    </source>
</evidence>
<accession>A0A8B9XCM5</accession>
<evidence type="ECO:0000256" key="10">
    <source>
        <dbReference type="ARBA" id="ARBA00045970"/>
    </source>
</evidence>
<dbReference type="GO" id="GO:0005737">
    <property type="term" value="C:cytoplasm"/>
    <property type="evidence" value="ECO:0007669"/>
    <property type="project" value="UniProtKB-SubCell"/>
</dbReference>
<evidence type="ECO:0000256" key="8">
    <source>
        <dbReference type="ARBA" id="ARBA00023242"/>
    </source>
</evidence>
<keyword evidence="8" id="KW-0539">Nucleus</keyword>
<keyword evidence="13" id="KW-1185">Reference proteome</keyword>
<reference evidence="12" key="2">
    <citation type="submission" date="2025-08" db="UniProtKB">
        <authorList>
            <consortium name="Ensembl"/>
        </authorList>
    </citation>
    <scope>IDENTIFICATION</scope>
</reference>
<organism evidence="12 13">
    <name type="scientific">Bos mutus grunniens</name>
    <name type="common">Wild yak</name>
    <name type="synonym">Bos grunniens</name>
    <dbReference type="NCBI Taxonomy" id="30521"/>
    <lineage>
        <taxon>Eukaryota</taxon>
        <taxon>Metazoa</taxon>
        <taxon>Chordata</taxon>
        <taxon>Craniata</taxon>
        <taxon>Vertebrata</taxon>
        <taxon>Euteleostomi</taxon>
        <taxon>Mammalia</taxon>
        <taxon>Eutheria</taxon>
        <taxon>Laurasiatheria</taxon>
        <taxon>Artiodactyla</taxon>
        <taxon>Ruminantia</taxon>
        <taxon>Pecora</taxon>
        <taxon>Bovidae</taxon>
        <taxon>Bovinae</taxon>
        <taxon>Bos</taxon>
    </lineage>
</organism>
<proteinExistence type="inferred from homology"/>
<sequence>SLFIGEGNGSPPVFLPGKSCRRLPPDTVSPATRTDLSLPDGAGVDACPRGCLGGFWGFRPDEPPRPRASPEAVQPFHLRGTSSTFSQRSHSIFDGLEGRQAGCACCDPASPGDGGFQQLLTPSSQPAAGSQVGLLGALLPKGAPVPDYVTHPERWTRYSLDDVAEASEQTEQPAAALAFLGPQNLAAPATTCLPSTRTLQLREGGIFTKPTRASEARPDRKRVSRKVGNRAGVTLGFQEAAGGPVELAHLARPGSPKPRSGVDPRGLQEVAPAGGDSGFPWQQEAEQGPLRSRGGSPEAPGAEL</sequence>
<reference evidence="12" key="3">
    <citation type="submission" date="2025-09" db="UniProtKB">
        <authorList>
            <consortium name="Ensembl"/>
        </authorList>
    </citation>
    <scope>IDENTIFICATION</scope>
</reference>
<evidence type="ECO:0000256" key="3">
    <source>
        <dbReference type="ARBA" id="ARBA00010362"/>
    </source>
</evidence>
<evidence type="ECO:0000256" key="2">
    <source>
        <dbReference type="ARBA" id="ARBA00004496"/>
    </source>
</evidence>
<name>A0A8B9XCM5_BOSMU</name>
<comment type="subcellular location">
    <subcellularLocation>
        <location evidence="2">Cytoplasm</location>
    </subcellularLocation>
    <subcellularLocation>
        <location evidence="1">Nucleus</location>
    </subcellularLocation>
</comment>